<sequence>MEVATSGEEGVEMGGWRFGGWGWEKKSREIGEGFERGEGWQRGEGIEGRLNGWVAVWGWEWGNNQVHHMSKCSKIVGGWKLKSPESETWMGARGERGRRRR</sequence>
<reference evidence="1 2" key="1">
    <citation type="submission" date="2020-05" db="EMBL/GenBank/DDBJ databases">
        <authorList>
            <person name="Campoy J."/>
            <person name="Schneeberger K."/>
            <person name="Spophaly S."/>
        </authorList>
    </citation>
    <scope>NUCLEOTIDE SEQUENCE [LARGE SCALE GENOMIC DNA]</scope>
    <source>
        <strain evidence="1">PruArmRojPasFocal</strain>
    </source>
</reference>
<evidence type="ECO:0000313" key="1">
    <source>
        <dbReference type="EMBL" id="CAB4287153.1"/>
    </source>
</evidence>
<protein>
    <submittedName>
        <fullName evidence="1">Uncharacterized protein</fullName>
    </submittedName>
</protein>
<accession>A0A6J5VG92</accession>
<gene>
    <name evidence="1" type="ORF">CURHAP_LOCUS44999</name>
</gene>
<dbReference type="AlphaFoldDB" id="A0A6J5VG92"/>
<evidence type="ECO:0000313" key="2">
    <source>
        <dbReference type="Proteomes" id="UP000507222"/>
    </source>
</evidence>
<dbReference type="Proteomes" id="UP000507222">
    <property type="component" value="Unassembled WGS sequence"/>
</dbReference>
<proteinExistence type="predicted"/>
<name>A0A6J5VG92_PRUAR</name>
<organism evidence="1 2">
    <name type="scientific">Prunus armeniaca</name>
    <name type="common">Apricot</name>
    <name type="synonym">Armeniaca vulgaris</name>
    <dbReference type="NCBI Taxonomy" id="36596"/>
    <lineage>
        <taxon>Eukaryota</taxon>
        <taxon>Viridiplantae</taxon>
        <taxon>Streptophyta</taxon>
        <taxon>Embryophyta</taxon>
        <taxon>Tracheophyta</taxon>
        <taxon>Spermatophyta</taxon>
        <taxon>Magnoliopsida</taxon>
        <taxon>eudicotyledons</taxon>
        <taxon>Gunneridae</taxon>
        <taxon>Pentapetalae</taxon>
        <taxon>rosids</taxon>
        <taxon>fabids</taxon>
        <taxon>Rosales</taxon>
        <taxon>Rosaceae</taxon>
        <taxon>Amygdaloideae</taxon>
        <taxon>Amygdaleae</taxon>
        <taxon>Prunus</taxon>
    </lineage>
</organism>
<dbReference type="EMBL" id="CAEKDK010000007">
    <property type="protein sequence ID" value="CAB4287153.1"/>
    <property type="molecule type" value="Genomic_DNA"/>
</dbReference>